<dbReference type="EMBL" id="BIFS01000001">
    <property type="protein sequence ID" value="GCE21565.1"/>
    <property type="molecule type" value="Genomic_DNA"/>
</dbReference>
<evidence type="ECO:0000313" key="1">
    <source>
        <dbReference type="EMBL" id="GCE21565.1"/>
    </source>
</evidence>
<dbReference type="Proteomes" id="UP000287188">
    <property type="component" value="Unassembled WGS sequence"/>
</dbReference>
<sequence length="64" mass="7937">MKSMDKATFVETLVEKRRVWEELLARFDVEEMLLAGRPGRGRRRTWWRMWRGASMRWCRFCNRT</sequence>
<evidence type="ECO:0000313" key="2">
    <source>
        <dbReference type="Proteomes" id="UP000287188"/>
    </source>
</evidence>
<dbReference type="AlphaFoldDB" id="A0A402AR42"/>
<comment type="caution">
    <text evidence="1">The sequence shown here is derived from an EMBL/GenBank/DDBJ whole genome shotgun (WGS) entry which is preliminary data.</text>
</comment>
<reference evidence="2" key="1">
    <citation type="submission" date="2018-12" db="EMBL/GenBank/DDBJ databases">
        <title>Tengunoibacter tsumagoiensis gen. nov., sp. nov., Dictyobacter kobayashii sp. nov., D. alpinus sp. nov., and D. joshuensis sp. nov. and description of Dictyobacteraceae fam. nov. within the order Ktedonobacterales isolated from Tengu-no-mugimeshi.</title>
        <authorList>
            <person name="Wang C.M."/>
            <person name="Zheng Y."/>
            <person name="Sakai Y."/>
            <person name="Toyoda A."/>
            <person name="Minakuchi Y."/>
            <person name="Abe K."/>
            <person name="Yokota A."/>
            <person name="Yabe S."/>
        </authorList>
    </citation>
    <scope>NUCLEOTIDE SEQUENCE [LARGE SCALE GENOMIC DNA]</scope>
    <source>
        <strain evidence="2">Uno11</strain>
    </source>
</reference>
<accession>A0A402AR42</accession>
<protein>
    <submittedName>
        <fullName evidence="1">Uncharacterized protein</fullName>
    </submittedName>
</protein>
<organism evidence="1 2">
    <name type="scientific">Dictyobacter kobayashii</name>
    <dbReference type="NCBI Taxonomy" id="2014872"/>
    <lineage>
        <taxon>Bacteria</taxon>
        <taxon>Bacillati</taxon>
        <taxon>Chloroflexota</taxon>
        <taxon>Ktedonobacteria</taxon>
        <taxon>Ktedonobacterales</taxon>
        <taxon>Dictyobacteraceae</taxon>
        <taxon>Dictyobacter</taxon>
    </lineage>
</organism>
<proteinExistence type="predicted"/>
<gene>
    <name evidence="1" type="ORF">KDK_53650</name>
</gene>
<keyword evidence="2" id="KW-1185">Reference proteome</keyword>
<name>A0A402AR42_9CHLR</name>